<comment type="similarity">
    <text evidence="1 11">Belongs to the class-I pyridine nucleotide-disulfide oxidoreductase family.</text>
</comment>
<feature type="binding site" evidence="9">
    <location>
        <begin position="177"/>
        <end position="184"/>
    </location>
    <ligand>
        <name>NAD(+)</name>
        <dbReference type="ChEBI" id="CHEBI:57540"/>
    </ligand>
</feature>
<evidence type="ECO:0000259" key="13">
    <source>
        <dbReference type="Pfam" id="PF07992"/>
    </source>
</evidence>
<evidence type="ECO:0000256" key="10">
    <source>
        <dbReference type="PIRSR" id="PIRSR000350-4"/>
    </source>
</evidence>
<keyword evidence="4" id="KW-0521">NADP</keyword>
<evidence type="ECO:0000256" key="11">
    <source>
        <dbReference type="RuleBase" id="RU003691"/>
    </source>
</evidence>
<name>A0A4D7DL41_9HYPH</name>
<feature type="disulfide bond" description="Redox-active" evidence="10">
    <location>
        <begin position="42"/>
        <end position="47"/>
    </location>
</feature>
<keyword evidence="9" id="KW-0520">NAD</keyword>
<dbReference type="Proteomes" id="UP000298545">
    <property type="component" value="Chromosome circular"/>
</dbReference>
<dbReference type="OrthoDB" id="9776382at2"/>
<dbReference type="PANTHER" id="PTHR43014">
    <property type="entry name" value="MERCURIC REDUCTASE"/>
    <property type="match status" value="1"/>
</dbReference>
<dbReference type="EMBL" id="CP072167">
    <property type="protein sequence ID" value="QYA07991.1"/>
    <property type="molecule type" value="Genomic_DNA"/>
</dbReference>
<feature type="binding site" evidence="9">
    <location>
        <position position="263"/>
    </location>
    <ligand>
        <name>NAD(+)</name>
        <dbReference type="ChEBI" id="CHEBI:57540"/>
    </ligand>
</feature>
<dbReference type="RefSeq" id="WP_027674635.1">
    <property type="nucleotide sequence ID" value="NZ_CP039691.1"/>
</dbReference>
<keyword evidence="5 11" id="KW-0560">Oxidoreductase</keyword>
<feature type="domain" description="FAD/NAD(P)-binding" evidence="13">
    <location>
        <begin position="6"/>
        <end position="315"/>
    </location>
</feature>
<dbReference type="InterPro" id="IPR001100">
    <property type="entry name" value="Pyr_nuc-diS_OxRdtase"/>
</dbReference>
<dbReference type="PIRSF" id="PIRSF000350">
    <property type="entry name" value="Mercury_reductase_MerA"/>
    <property type="match status" value="1"/>
</dbReference>
<dbReference type="NCBIfam" id="NF004992">
    <property type="entry name" value="PRK06370.1-4"/>
    <property type="match status" value="1"/>
</dbReference>
<keyword evidence="7 11" id="KW-0676">Redox-active center</keyword>
<dbReference type="KEGG" id="alf:CFBP5473_00810"/>
<dbReference type="Pfam" id="PF07992">
    <property type="entry name" value="Pyr_redox_2"/>
    <property type="match status" value="1"/>
</dbReference>
<keyword evidence="2 11" id="KW-0285">Flavoprotein</keyword>
<dbReference type="PROSITE" id="PS00076">
    <property type="entry name" value="PYRIDINE_REDOX_1"/>
    <property type="match status" value="1"/>
</dbReference>
<feature type="binding site" evidence="9">
    <location>
        <position position="51"/>
    </location>
    <ligand>
        <name>FAD</name>
        <dbReference type="ChEBI" id="CHEBI:57692"/>
    </ligand>
</feature>
<dbReference type="Proteomes" id="UP000826513">
    <property type="component" value="Chromosome 1"/>
</dbReference>
<feature type="domain" description="Pyridine nucleotide-disulphide oxidoreductase dimerisation" evidence="12">
    <location>
        <begin position="343"/>
        <end position="445"/>
    </location>
</feature>
<dbReference type="InterPro" id="IPR016156">
    <property type="entry name" value="FAD/NAD-linked_Rdtase_dimer_sf"/>
</dbReference>
<keyword evidence="6" id="KW-1015">Disulfide bond</keyword>
<dbReference type="SUPFAM" id="SSF51905">
    <property type="entry name" value="FAD/NAD(P)-binding domain"/>
    <property type="match status" value="1"/>
</dbReference>
<evidence type="ECO:0000256" key="7">
    <source>
        <dbReference type="ARBA" id="ARBA00023284"/>
    </source>
</evidence>
<evidence type="ECO:0000256" key="9">
    <source>
        <dbReference type="PIRSR" id="PIRSR000350-3"/>
    </source>
</evidence>
<dbReference type="PRINTS" id="PR00411">
    <property type="entry name" value="PNDRDTASEI"/>
</dbReference>
<organism evidence="14 16">
    <name type="scientific">Agrobacterium larrymoorei</name>
    <dbReference type="NCBI Taxonomy" id="160699"/>
    <lineage>
        <taxon>Bacteria</taxon>
        <taxon>Pseudomonadati</taxon>
        <taxon>Pseudomonadota</taxon>
        <taxon>Alphaproteobacteria</taxon>
        <taxon>Hyphomicrobiales</taxon>
        <taxon>Rhizobiaceae</taxon>
        <taxon>Rhizobium/Agrobacterium group</taxon>
        <taxon>Agrobacterium</taxon>
    </lineage>
</organism>
<dbReference type="InterPro" id="IPR004099">
    <property type="entry name" value="Pyr_nucl-diS_OxRdtase_dimer"/>
</dbReference>
<dbReference type="PRINTS" id="PR00368">
    <property type="entry name" value="FADPNR"/>
</dbReference>
<dbReference type="GO" id="GO:0003955">
    <property type="term" value="F:NAD(P)H dehydrogenase (quinone) activity"/>
    <property type="evidence" value="ECO:0007669"/>
    <property type="project" value="TreeGrafter"/>
</dbReference>
<dbReference type="InterPro" id="IPR012999">
    <property type="entry name" value="Pyr_OxRdtase_I_AS"/>
</dbReference>
<dbReference type="Gene3D" id="3.50.50.60">
    <property type="entry name" value="FAD/NAD(P)-binding domain"/>
    <property type="match status" value="2"/>
</dbReference>
<evidence type="ECO:0000256" key="3">
    <source>
        <dbReference type="ARBA" id="ARBA00022827"/>
    </source>
</evidence>
<feature type="binding site" evidence="9">
    <location>
        <position position="200"/>
    </location>
    <ligand>
        <name>NAD(+)</name>
        <dbReference type="ChEBI" id="CHEBI:57540"/>
    </ligand>
</feature>
<proteinExistence type="inferred from homology"/>
<keyword evidence="17" id="KW-1185">Reference proteome</keyword>
<dbReference type="Gene3D" id="3.30.390.30">
    <property type="match status" value="1"/>
</dbReference>
<keyword evidence="3 9" id="KW-0274">FAD</keyword>
<evidence type="ECO:0000256" key="4">
    <source>
        <dbReference type="ARBA" id="ARBA00022857"/>
    </source>
</evidence>
<comment type="cofactor">
    <cofactor evidence="9">
        <name>FAD</name>
        <dbReference type="ChEBI" id="CHEBI:57692"/>
    </cofactor>
    <text evidence="9">Binds 1 FAD per subunit.</text>
</comment>
<evidence type="ECO:0000313" key="16">
    <source>
        <dbReference type="Proteomes" id="UP000298545"/>
    </source>
</evidence>
<dbReference type="STRING" id="1367849.GCA_000518585_01821"/>
<dbReference type="Pfam" id="PF02852">
    <property type="entry name" value="Pyr_redox_dim"/>
    <property type="match status" value="1"/>
</dbReference>
<feature type="active site" description="Proton acceptor" evidence="8">
    <location>
        <position position="437"/>
    </location>
</feature>
<dbReference type="SUPFAM" id="SSF55424">
    <property type="entry name" value="FAD/NAD-linked reductases, dimerisation (C-terminal) domain"/>
    <property type="match status" value="1"/>
</dbReference>
<dbReference type="InterPro" id="IPR036188">
    <property type="entry name" value="FAD/NAD-bd_sf"/>
</dbReference>
<feature type="binding site" evidence="9">
    <location>
        <position position="304"/>
    </location>
    <ligand>
        <name>FAD</name>
        <dbReference type="ChEBI" id="CHEBI:57692"/>
    </ligand>
</feature>
<gene>
    <name evidence="14" type="ORF">CFBP5473_00810</name>
    <name evidence="15" type="ORF">J5285_04575</name>
</gene>
<evidence type="ECO:0000313" key="14">
    <source>
        <dbReference type="EMBL" id="QCI96588.1"/>
    </source>
</evidence>
<reference evidence="14 16" key="1">
    <citation type="submission" date="2019-04" db="EMBL/GenBank/DDBJ databases">
        <title>Complete genome sequence of Agrobacterium larrymoorei CFBP5473.</title>
        <authorList>
            <person name="Haryono M."/>
            <person name="Chou L."/>
            <person name="Lin Y.-C."/>
            <person name="Lai E.-M."/>
            <person name="Kuo C.-H."/>
        </authorList>
    </citation>
    <scope>NUCLEOTIDE SEQUENCE [LARGE SCALE GENOMIC DNA]</scope>
    <source>
        <strain evidence="14 16">CFBP5473</strain>
    </source>
</reference>
<evidence type="ECO:0000256" key="1">
    <source>
        <dbReference type="ARBA" id="ARBA00007532"/>
    </source>
</evidence>
<evidence type="ECO:0000256" key="5">
    <source>
        <dbReference type="ARBA" id="ARBA00023002"/>
    </source>
</evidence>
<evidence type="ECO:0000256" key="8">
    <source>
        <dbReference type="PIRSR" id="PIRSR000350-2"/>
    </source>
</evidence>
<accession>A0A4D7DL41</accession>
<evidence type="ECO:0000256" key="2">
    <source>
        <dbReference type="ARBA" id="ARBA00022630"/>
    </source>
</evidence>
<dbReference type="PANTHER" id="PTHR43014:SF2">
    <property type="entry name" value="MERCURIC REDUCTASE"/>
    <property type="match status" value="1"/>
</dbReference>
<dbReference type="EMBL" id="CP039691">
    <property type="protein sequence ID" value="QCI96588.1"/>
    <property type="molecule type" value="Genomic_DNA"/>
</dbReference>
<dbReference type="GO" id="GO:0016668">
    <property type="term" value="F:oxidoreductase activity, acting on a sulfur group of donors, NAD(P) as acceptor"/>
    <property type="evidence" value="ECO:0007669"/>
    <property type="project" value="InterPro"/>
</dbReference>
<reference evidence="15 17" key="2">
    <citation type="submission" date="2021-03" db="EMBL/GenBank/DDBJ databases">
        <title>Rapid diversification of plasmids in a genus of pathogenic and nitrogen fixing bacteria.</title>
        <authorList>
            <person name="Weisberg A.J."/>
            <person name="Miller M."/>
            <person name="Ream W."/>
            <person name="Grunwald N.J."/>
            <person name="Chang J.H."/>
        </authorList>
    </citation>
    <scope>NUCLEOTIDE SEQUENCE [LARGE SCALE GENOMIC DNA]</scope>
    <source>
        <strain evidence="15 17">AF3.44</strain>
    </source>
</reference>
<evidence type="ECO:0000313" key="15">
    <source>
        <dbReference type="EMBL" id="QYA07991.1"/>
    </source>
</evidence>
<keyword evidence="9" id="KW-0547">Nucleotide-binding</keyword>
<evidence type="ECO:0000259" key="12">
    <source>
        <dbReference type="Pfam" id="PF02852"/>
    </source>
</evidence>
<dbReference type="AlphaFoldDB" id="A0A4D7DL41"/>
<sequence length="455" mass="49138">MTKHFDAIIIGAGQAGPSLAGRLTQAGRKVALIERKHVGGTCVNTGCMPTKAMVASAYAAHMAARAEDYGVRIQGKPEIDFSKVMARKDIVRFNARKNNETWLEGMENCTLIRGHARFEDAHSISVDGARLTADMFFINTGGRAAIPDYPGLPGIPYLTNVSLLDLDRLPAHLAIIGGSYIALEFAQMFRRFGSNVTVIERGPRLIGHEDEDVSAAVKDILADEGIDIRLNAKTLSFSKHGAGVKIAIGDDAVEASHVLIATGRRPNTDDLGLEKAGVELDAKGFIGVDDRLKTNIDHIYALGDCNGQGAFTHTSYNDFEIVAANLLDGDDRKVSDRIKTFALYIDPPLGRVGMTEREARATGRKLLLGTRPMSRVGRAVEKGETLGFMKVIADAGTDEILGASILGTGGDEAVQSILDVMYARKPYTMITRAMHIHPTVSELIPTVFDDMKPAH</sequence>
<evidence type="ECO:0000256" key="6">
    <source>
        <dbReference type="ARBA" id="ARBA00023157"/>
    </source>
</evidence>
<evidence type="ECO:0000313" key="17">
    <source>
        <dbReference type="Proteomes" id="UP000826513"/>
    </source>
</evidence>
<protein>
    <submittedName>
        <fullName evidence="14">FAD-containing oxidoreductase</fullName>
    </submittedName>
</protein>
<dbReference type="GO" id="GO:0050660">
    <property type="term" value="F:flavin adenine dinucleotide binding"/>
    <property type="evidence" value="ECO:0007669"/>
    <property type="project" value="TreeGrafter"/>
</dbReference>
<dbReference type="InterPro" id="IPR023753">
    <property type="entry name" value="FAD/NAD-binding_dom"/>
</dbReference>